<keyword evidence="3" id="KW-1185">Reference proteome</keyword>
<gene>
    <name evidence="2" type="ORF">CJ203_09655</name>
</gene>
<proteinExistence type="predicted"/>
<dbReference type="AlphaFoldDB" id="A0A2N6T312"/>
<dbReference type="EMBL" id="PNHG01000018">
    <property type="protein sequence ID" value="PMC63729.1"/>
    <property type="molecule type" value="Genomic_DNA"/>
</dbReference>
<comment type="caution">
    <text evidence="2">The sequence shown here is derived from an EMBL/GenBank/DDBJ whole genome shotgun (WGS) entry which is preliminary data.</text>
</comment>
<dbReference type="Proteomes" id="UP000235836">
    <property type="component" value="Unassembled WGS sequence"/>
</dbReference>
<feature type="compositionally biased region" description="Basic and acidic residues" evidence="1">
    <location>
        <begin position="56"/>
        <end position="70"/>
    </location>
</feature>
<feature type="compositionally biased region" description="Acidic residues" evidence="1">
    <location>
        <begin position="43"/>
        <end position="55"/>
    </location>
</feature>
<accession>A0A2N6T312</accession>
<protein>
    <submittedName>
        <fullName evidence="2">Uncharacterized protein</fullName>
    </submittedName>
</protein>
<feature type="compositionally biased region" description="Basic residues" evidence="1">
    <location>
        <begin position="1"/>
        <end position="10"/>
    </location>
</feature>
<evidence type="ECO:0000313" key="2">
    <source>
        <dbReference type="EMBL" id="PMC63729.1"/>
    </source>
</evidence>
<reference evidence="2 3" key="1">
    <citation type="submission" date="2017-09" db="EMBL/GenBank/DDBJ databases">
        <title>Bacterial strain isolated from the female urinary microbiota.</title>
        <authorList>
            <person name="Thomas-White K."/>
            <person name="Kumar N."/>
            <person name="Forster S."/>
            <person name="Putonti C."/>
            <person name="Lawley T."/>
            <person name="Wolfe A.J."/>
        </authorList>
    </citation>
    <scope>NUCLEOTIDE SEQUENCE [LARGE SCALE GENOMIC DNA]</scope>
    <source>
        <strain evidence="2 3">UMB0792</strain>
    </source>
</reference>
<name>A0A2N6T312_9CORY</name>
<evidence type="ECO:0000313" key="3">
    <source>
        <dbReference type="Proteomes" id="UP000235836"/>
    </source>
</evidence>
<organism evidence="2 3">
    <name type="scientific">Corynebacterium tuscaniense</name>
    <dbReference type="NCBI Taxonomy" id="302449"/>
    <lineage>
        <taxon>Bacteria</taxon>
        <taxon>Bacillati</taxon>
        <taxon>Actinomycetota</taxon>
        <taxon>Actinomycetes</taxon>
        <taxon>Mycobacteriales</taxon>
        <taxon>Corynebacteriaceae</taxon>
        <taxon>Corynebacterium</taxon>
    </lineage>
</organism>
<sequence length="70" mass="8193">MMKKRRRVRRLSSATDYDRTADRPNPHQVEQSADWDGARVVQLDEDGPPELAELDDAARYREERPPHYGD</sequence>
<feature type="region of interest" description="Disordered" evidence="1">
    <location>
        <begin position="1"/>
        <end position="70"/>
    </location>
</feature>
<feature type="compositionally biased region" description="Basic and acidic residues" evidence="1">
    <location>
        <begin position="16"/>
        <end position="25"/>
    </location>
</feature>
<evidence type="ECO:0000256" key="1">
    <source>
        <dbReference type="SAM" id="MobiDB-lite"/>
    </source>
</evidence>